<protein>
    <submittedName>
        <fullName evidence="1">Uncharacterized protein</fullName>
    </submittedName>
</protein>
<evidence type="ECO:0000313" key="1">
    <source>
        <dbReference type="EMBL" id="SVC76207.1"/>
    </source>
</evidence>
<gene>
    <name evidence="1" type="ORF">METZ01_LOCUS329061</name>
</gene>
<reference evidence="1" key="1">
    <citation type="submission" date="2018-05" db="EMBL/GenBank/DDBJ databases">
        <authorList>
            <person name="Lanie J.A."/>
            <person name="Ng W.-L."/>
            <person name="Kazmierczak K.M."/>
            <person name="Andrzejewski T.M."/>
            <person name="Davidsen T.M."/>
            <person name="Wayne K.J."/>
            <person name="Tettelin H."/>
            <person name="Glass J.I."/>
            <person name="Rusch D."/>
            <person name="Podicherti R."/>
            <person name="Tsui H.-C.T."/>
            <person name="Winkler M.E."/>
        </authorList>
    </citation>
    <scope>NUCLEOTIDE SEQUENCE</scope>
</reference>
<organism evidence="1">
    <name type="scientific">marine metagenome</name>
    <dbReference type="NCBI Taxonomy" id="408172"/>
    <lineage>
        <taxon>unclassified sequences</taxon>
        <taxon>metagenomes</taxon>
        <taxon>ecological metagenomes</taxon>
    </lineage>
</organism>
<sequence length="32" mass="3685">SEDTANRIFSIPMHPYITREIQDKILNVLAKA</sequence>
<dbReference type="Gene3D" id="3.90.1150.10">
    <property type="entry name" value="Aspartate Aminotransferase, domain 1"/>
    <property type="match status" value="1"/>
</dbReference>
<dbReference type="AlphaFoldDB" id="A0A382PTL0"/>
<name>A0A382PTL0_9ZZZZ</name>
<feature type="non-terminal residue" evidence="1">
    <location>
        <position position="1"/>
    </location>
</feature>
<proteinExistence type="predicted"/>
<dbReference type="EMBL" id="UINC01109406">
    <property type="protein sequence ID" value="SVC76207.1"/>
    <property type="molecule type" value="Genomic_DNA"/>
</dbReference>
<accession>A0A382PTL0</accession>
<dbReference type="InterPro" id="IPR015422">
    <property type="entry name" value="PyrdxlP-dep_Trfase_small"/>
</dbReference>